<keyword evidence="10" id="KW-0963">Cytoplasm</keyword>
<gene>
    <name evidence="10 13" type="primary">hisH</name>
    <name evidence="13" type="ORF">ENM11_05135</name>
</gene>
<dbReference type="EC" id="3.5.1.2" evidence="10"/>
<dbReference type="EC" id="4.3.2.10" evidence="10"/>
<keyword evidence="3 10" id="KW-0028">Amino-acid biosynthesis</keyword>
<dbReference type="AlphaFoldDB" id="A0A7C5LCP5"/>
<evidence type="ECO:0000256" key="6">
    <source>
        <dbReference type="ARBA" id="ARBA00023102"/>
    </source>
</evidence>
<dbReference type="PIRSF" id="PIRSF000495">
    <property type="entry name" value="Amidotransf_hisH"/>
    <property type="match status" value="1"/>
</dbReference>
<dbReference type="GO" id="GO:0000107">
    <property type="term" value="F:imidazoleglycerol-phosphate synthase activity"/>
    <property type="evidence" value="ECO:0007669"/>
    <property type="project" value="UniProtKB-UniRule"/>
</dbReference>
<accession>A0A7C5LCP5</accession>
<evidence type="ECO:0000256" key="3">
    <source>
        <dbReference type="ARBA" id="ARBA00022605"/>
    </source>
</evidence>
<evidence type="ECO:0000256" key="4">
    <source>
        <dbReference type="ARBA" id="ARBA00022801"/>
    </source>
</evidence>
<dbReference type="PANTHER" id="PTHR42701">
    <property type="entry name" value="IMIDAZOLE GLYCEROL PHOSPHATE SYNTHASE SUBUNIT HISH"/>
    <property type="match status" value="1"/>
</dbReference>
<dbReference type="PROSITE" id="PS51273">
    <property type="entry name" value="GATASE_TYPE_1"/>
    <property type="match status" value="1"/>
</dbReference>
<comment type="catalytic activity">
    <reaction evidence="9 10">
        <text>L-glutamine + H2O = L-glutamate + NH4(+)</text>
        <dbReference type="Rhea" id="RHEA:15889"/>
        <dbReference type="ChEBI" id="CHEBI:15377"/>
        <dbReference type="ChEBI" id="CHEBI:28938"/>
        <dbReference type="ChEBI" id="CHEBI:29985"/>
        <dbReference type="ChEBI" id="CHEBI:58359"/>
        <dbReference type="EC" id="3.5.1.2"/>
    </reaction>
</comment>
<dbReference type="Pfam" id="PF00117">
    <property type="entry name" value="GATase"/>
    <property type="match status" value="1"/>
</dbReference>
<dbReference type="UniPathway" id="UPA00031">
    <property type="reaction ID" value="UER00010"/>
</dbReference>
<keyword evidence="7 10" id="KW-0456">Lyase</keyword>
<evidence type="ECO:0000256" key="1">
    <source>
        <dbReference type="ARBA" id="ARBA00005091"/>
    </source>
</evidence>
<dbReference type="InterPro" id="IPR010139">
    <property type="entry name" value="Imidazole-glycPsynth_HisH"/>
</dbReference>
<keyword evidence="4 10" id="KW-0378">Hydrolase</keyword>
<comment type="subcellular location">
    <subcellularLocation>
        <location evidence="10">Cytoplasm</location>
    </subcellularLocation>
</comment>
<dbReference type="SUPFAM" id="SSF52317">
    <property type="entry name" value="Class I glutamine amidotransferase-like"/>
    <property type="match status" value="1"/>
</dbReference>
<reference evidence="13" key="1">
    <citation type="journal article" date="2020" name="mSystems">
        <title>Genome- and Community-Level Interaction Insights into Carbon Utilization and Element Cycling Functions of Hydrothermarchaeota in Hydrothermal Sediment.</title>
        <authorList>
            <person name="Zhou Z."/>
            <person name="Liu Y."/>
            <person name="Xu W."/>
            <person name="Pan J."/>
            <person name="Luo Z.H."/>
            <person name="Li M."/>
        </authorList>
    </citation>
    <scope>NUCLEOTIDE SEQUENCE [LARGE SCALE GENOMIC DNA]</scope>
    <source>
        <strain evidence="13">SpSt-1056</strain>
    </source>
</reference>
<dbReference type="GO" id="GO:0000105">
    <property type="term" value="P:L-histidine biosynthetic process"/>
    <property type="evidence" value="ECO:0007669"/>
    <property type="project" value="UniProtKB-UniRule"/>
</dbReference>
<feature type="active site" evidence="10 11">
    <location>
        <position position="176"/>
    </location>
</feature>
<keyword evidence="5 10" id="KW-0315">Glutamine amidotransferase</keyword>
<dbReference type="InterPro" id="IPR029062">
    <property type="entry name" value="Class_I_gatase-like"/>
</dbReference>
<dbReference type="NCBIfam" id="TIGR01855">
    <property type="entry name" value="IMP_synth_hisH"/>
    <property type="match status" value="1"/>
</dbReference>
<evidence type="ECO:0000256" key="11">
    <source>
        <dbReference type="PIRSR" id="PIRSR000495-1"/>
    </source>
</evidence>
<comment type="catalytic activity">
    <reaction evidence="8 10">
        <text>5-[(5-phospho-1-deoxy-D-ribulos-1-ylimino)methylamino]-1-(5-phospho-beta-D-ribosyl)imidazole-4-carboxamide + L-glutamine = D-erythro-1-(imidazol-4-yl)glycerol 3-phosphate + 5-amino-1-(5-phospho-beta-D-ribosyl)imidazole-4-carboxamide + L-glutamate + H(+)</text>
        <dbReference type="Rhea" id="RHEA:24793"/>
        <dbReference type="ChEBI" id="CHEBI:15378"/>
        <dbReference type="ChEBI" id="CHEBI:29985"/>
        <dbReference type="ChEBI" id="CHEBI:58278"/>
        <dbReference type="ChEBI" id="CHEBI:58359"/>
        <dbReference type="ChEBI" id="CHEBI:58475"/>
        <dbReference type="ChEBI" id="CHEBI:58525"/>
        <dbReference type="EC" id="4.3.2.10"/>
    </reaction>
</comment>
<comment type="subunit">
    <text evidence="2 10">Heterodimer of HisH and HisF.</text>
</comment>
<dbReference type="GO" id="GO:0005737">
    <property type="term" value="C:cytoplasm"/>
    <property type="evidence" value="ECO:0007669"/>
    <property type="project" value="UniProtKB-SubCell"/>
</dbReference>
<evidence type="ECO:0000256" key="2">
    <source>
        <dbReference type="ARBA" id="ARBA00011152"/>
    </source>
</evidence>
<dbReference type="PANTHER" id="PTHR42701:SF1">
    <property type="entry name" value="IMIDAZOLE GLYCEROL PHOSPHATE SYNTHASE SUBUNIT HISH"/>
    <property type="match status" value="1"/>
</dbReference>
<dbReference type="HAMAP" id="MF_00278">
    <property type="entry name" value="HisH"/>
    <property type="match status" value="1"/>
</dbReference>
<evidence type="ECO:0000256" key="10">
    <source>
        <dbReference type="HAMAP-Rule" id="MF_00278"/>
    </source>
</evidence>
<feature type="active site" description="Nucleophile" evidence="10 11">
    <location>
        <position position="76"/>
    </location>
</feature>
<evidence type="ECO:0000256" key="8">
    <source>
        <dbReference type="ARBA" id="ARBA00047838"/>
    </source>
</evidence>
<evidence type="ECO:0000256" key="9">
    <source>
        <dbReference type="ARBA" id="ARBA00049534"/>
    </source>
</evidence>
<comment type="pathway">
    <text evidence="1 10">Amino-acid biosynthesis; L-histidine biosynthesis; L-histidine from 5-phospho-alpha-D-ribose 1-diphosphate: step 5/9.</text>
</comment>
<evidence type="ECO:0000313" key="13">
    <source>
        <dbReference type="EMBL" id="HHK68521.1"/>
    </source>
</evidence>
<organism evidence="13">
    <name type="scientific">Caldiarchaeum subterraneum</name>
    <dbReference type="NCBI Taxonomy" id="311458"/>
    <lineage>
        <taxon>Archaea</taxon>
        <taxon>Nitrososphaerota</taxon>
        <taxon>Candidatus Caldarchaeales</taxon>
        <taxon>Candidatus Caldarchaeaceae</taxon>
        <taxon>Candidatus Caldarchaeum</taxon>
    </lineage>
</organism>
<keyword evidence="6 10" id="KW-0368">Histidine biosynthesis</keyword>
<feature type="domain" description="Glutamine amidotransferase" evidence="12">
    <location>
        <begin position="15"/>
        <end position="191"/>
    </location>
</feature>
<evidence type="ECO:0000256" key="5">
    <source>
        <dbReference type="ARBA" id="ARBA00022962"/>
    </source>
</evidence>
<evidence type="ECO:0000259" key="12">
    <source>
        <dbReference type="Pfam" id="PF00117"/>
    </source>
</evidence>
<sequence length="197" mass="22005">MKALILHYGVGNVFSVENAFKRLGFDVEISSRPRRDTDCAILPGVGSFTAAAENIALYRDDLLDLMNTGMPVLGICLGMQVLFESSEEGPGKGLGVFKGRVVALPDIVKRPHMGWNKIRKTRETELLRDVGEEWVYFNHTYHPNPVDDNIVLARTPYGVEFPSIVGAGNIYGTQFHPEKSSKTGEKILRNFRRVVRV</sequence>
<comment type="caution">
    <text evidence="13">The sequence shown here is derived from an EMBL/GenBank/DDBJ whole genome shotgun (WGS) entry which is preliminary data.</text>
</comment>
<dbReference type="EMBL" id="DRWN01000038">
    <property type="protein sequence ID" value="HHK68521.1"/>
    <property type="molecule type" value="Genomic_DNA"/>
</dbReference>
<dbReference type="CDD" id="cd01748">
    <property type="entry name" value="GATase1_IGP_Synthase"/>
    <property type="match status" value="1"/>
</dbReference>
<name>A0A7C5LCP5_CALS0</name>
<dbReference type="GO" id="GO:0004359">
    <property type="term" value="F:glutaminase activity"/>
    <property type="evidence" value="ECO:0007669"/>
    <property type="project" value="UniProtKB-EC"/>
</dbReference>
<dbReference type="GO" id="GO:0016829">
    <property type="term" value="F:lyase activity"/>
    <property type="evidence" value="ECO:0007669"/>
    <property type="project" value="UniProtKB-KW"/>
</dbReference>
<dbReference type="InterPro" id="IPR017926">
    <property type="entry name" value="GATASE"/>
</dbReference>
<evidence type="ECO:0000256" key="7">
    <source>
        <dbReference type="ARBA" id="ARBA00023239"/>
    </source>
</evidence>
<protein>
    <recommendedName>
        <fullName evidence="10">Imidazole glycerol phosphate synthase subunit HisH</fullName>
        <ecNumber evidence="10">4.3.2.10</ecNumber>
    </recommendedName>
    <alternativeName>
        <fullName evidence="10">IGP synthase glutaminase subunit</fullName>
        <ecNumber evidence="10">3.5.1.2</ecNumber>
    </alternativeName>
    <alternativeName>
        <fullName evidence="10">IGP synthase subunit HisH</fullName>
    </alternativeName>
    <alternativeName>
        <fullName evidence="10">ImGP synthase subunit HisH</fullName>
        <shortName evidence="10">IGPS subunit HisH</shortName>
    </alternativeName>
</protein>
<comment type="function">
    <text evidence="10">IGPS catalyzes the conversion of PRFAR and glutamine to IGP, AICAR and glutamate. The HisH subunit catalyzes the hydrolysis of glutamine to glutamate and ammonia as part of the synthesis of IGP and AICAR. The resulting ammonia molecule is channeled to the active site of HisF.</text>
</comment>
<dbReference type="Gene3D" id="3.40.50.880">
    <property type="match status" value="1"/>
</dbReference>
<feature type="active site" evidence="10 11">
    <location>
        <position position="178"/>
    </location>
</feature>
<proteinExistence type="inferred from homology"/>